<proteinExistence type="predicted"/>
<evidence type="ECO:0000313" key="1">
    <source>
        <dbReference type="EMBL" id="QDS97790.1"/>
    </source>
</evidence>
<dbReference type="KEGG" id="amob:HG15A2_10570"/>
<evidence type="ECO:0000313" key="2">
    <source>
        <dbReference type="Proteomes" id="UP000319852"/>
    </source>
</evidence>
<dbReference type="AlphaFoldDB" id="A0A517MSD2"/>
<protein>
    <submittedName>
        <fullName evidence="1">Uncharacterized protein</fullName>
    </submittedName>
</protein>
<sequence>MNLKLIAWAPGKRFDAERKLCADGRGGWVFSQVNVDRHITDYQDYWLTFYFAVLVKSANENDFVESTHLTAEMNGIEIGTNELEWKRPNPMWGYADGDSIFEFSQPIMMQPTQDGMITFKLRAKLNSQSDWMSVDGSGYCRIKLVEQDELPDRWVGSTSFSFRSLFRRPFWGLANRKRG</sequence>
<gene>
    <name evidence="1" type="ORF">HG15A2_10570</name>
</gene>
<reference evidence="1 2" key="1">
    <citation type="submission" date="2019-02" db="EMBL/GenBank/DDBJ databases">
        <title>Deep-cultivation of Planctomycetes and their phenomic and genomic characterization uncovers novel biology.</title>
        <authorList>
            <person name="Wiegand S."/>
            <person name="Jogler M."/>
            <person name="Boedeker C."/>
            <person name="Pinto D."/>
            <person name="Vollmers J."/>
            <person name="Rivas-Marin E."/>
            <person name="Kohn T."/>
            <person name="Peeters S.H."/>
            <person name="Heuer A."/>
            <person name="Rast P."/>
            <person name="Oberbeckmann S."/>
            <person name="Bunk B."/>
            <person name="Jeske O."/>
            <person name="Meyerdierks A."/>
            <person name="Storesund J.E."/>
            <person name="Kallscheuer N."/>
            <person name="Luecker S."/>
            <person name="Lage O.M."/>
            <person name="Pohl T."/>
            <person name="Merkel B.J."/>
            <person name="Hornburger P."/>
            <person name="Mueller R.-W."/>
            <person name="Bruemmer F."/>
            <person name="Labrenz M."/>
            <person name="Spormann A.M."/>
            <person name="Op den Camp H."/>
            <person name="Overmann J."/>
            <person name="Amann R."/>
            <person name="Jetten M.S.M."/>
            <person name="Mascher T."/>
            <person name="Medema M.H."/>
            <person name="Devos D.P."/>
            <person name="Kaster A.-K."/>
            <person name="Ovreas L."/>
            <person name="Rohde M."/>
            <person name="Galperin M.Y."/>
            <person name="Jogler C."/>
        </authorList>
    </citation>
    <scope>NUCLEOTIDE SEQUENCE [LARGE SCALE GENOMIC DNA]</scope>
    <source>
        <strain evidence="1 2">HG15A2</strain>
    </source>
</reference>
<name>A0A517MSD2_9BACT</name>
<organism evidence="1 2">
    <name type="scientific">Adhaeretor mobilis</name>
    <dbReference type="NCBI Taxonomy" id="1930276"/>
    <lineage>
        <taxon>Bacteria</taxon>
        <taxon>Pseudomonadati</taxon>
        <taxon>Planctomycetota</taxon>
        <taxon>Planctomycetia</taxon>
        <taxon>Pirellulales</taxon>
        <taxon>Lacipirellulaceae</taxon>
        <taxon>Adhaeretor</taxon>
    </lineage>
</organism>
<dbReference type="Proteomes" id="UP000319852">
    <property type="component" value="Chromosome"/>
</dbReference>
<keyword evidence="2" id="KW-1185">Reference proteome</keyword>
<accession>A0A517MSD2</accession>
<dbReference type="EMBL" id="CP036263">
    <property type="protein sequence ID" value="QDS97790.1"/>
    <property type="molecule type" value="Genomic_DNA"/>
</dbReference>